<evidence type="ECO:0000256" key="3">
    <source>
        <dbReference type="ARBA" id="ARBA00022989"/>
    </source>
</evidence>
<evidence type="ECO:0000313" key="7">
    <source>
        <dbReference type="EMBL" id="KAK4883420.1"/>
    </source>
</evidence>
<name>A0AAN7P8J9_9COLE</name>
<keyword evidence="3 5" id="KW-1133">Transmembrane helix</keyword>
<feature type="transmembrane region" description="Helical" evidence="5">
    <location>
        <begin position="404"/>
        <end position="425"/>
    </location>
</feature>
<dbReference type="GO" id="GO:0016020">
    <property type="term" value="C:membrane"/>
    <property type="evidence" value="ECO:0007669"/>
    <property type="project" value="UniProtKB-SubCell"/>
</dbReference>
<dbReference type="PANTHER" id="PTHR24064">
    <property type="entry name" value="SOLUTE CARRIER FAMILY 22 MEMBER"/>
    <property type="match status" value="1"/>
</dbReference>
<evidence type="ECO:0000259" key="6">
    <source>
        <dbReference type="PROSITE" id="PS50850"/>
    </source>
</evidence>
<dbReference type="AlphaFoldDB" id="A0AAN7P8J9"/>
<feature type="transmembrane region" description="Helical" evidence="5">
    <location>
        <begin position="437"/>
        <end position="457"/>
    </location>
</feature>
<evidence type="ECO:0000256" key="2">
    <source>
        <dbReference type="ARBA" id="ARBA00022692"/>
    </source>
</evidence>
<dbReference type="Gene3D" id="1.20.1250.20">
    <property type="entry name" value="MFS general substrate transporter like domains"/>
    <property type="match status" value="1"/>
</dbReference>
<dbReference type="GO" id="GO:0022857">
    <property type="term" value="F:transmembrane transporter activity"/>
    <property type="evidence" value="ECO:0007669"/>
    <property type="project" value="InterPro"/>
</dbReference>
<dbReference type="PROSITE" id="PS50850">
    <property type="entry name" value="MFS"/>
    <property type="match status" value="1"/>
</dbReference>
<feature type="transmembrane region" description="Helical" evidence="5">
    <location>
        <begin position="236"/>
        <end position="254"/>
    </location>
</feature>
<dbReference type="PROSITE" id="PS00216">
    <property type="entry name" value="SUGAR_TRANSPORT_1"/>
    <property type="match status" value="1"/>
</dbReference>
<feature type="transmembrane region" description="Helical" evidence="5">
    <location>
        <begin position="524"/>
        <end position="541"/>
    </location>
</feature>
<organism evidence="7 8">
    <name type="scientific">Aquatica leii</name>
    <dbReference type="NCBI Taxonomy" id="1421715"/>
    <lineage>
        <taxon>Eukaryota</taxon>
        <taxon>Metazoa</taxon>
        <taxon>Ecdysozoa</taxon>
        <taxon>Arthropoda</taxon>
        <taxon>Hexapoda</taxon>
        <taxon>Insecta</taxon>
        <taxon>Pterygota</taxon>
        <taxon>Neoptera</taxon>
        <taxon>Endopterygota</taxon>
        <taxon>Coleoptera</taxon>
        <taxon>Polyphaga</taxon>
        <taxon>Elateriformia</taxon>
        <taxon>Elateroidea</taxon>
        <taxon>Lampyridae</taxon>
        <taxon>Luciolinae</taxon>
        <taxon>Aquatica</taxon>
    </lineage>
</organism>
<evidence type="ECO:0000256" key="1">
    <source>
        <dbReference type="ARBA" id="ARBA00004141"/>
    </source>
</evidence>
<keyword evidence="2 5" id="KW-0812">Transmembrane</keyword>
<accession>A0AAN7P8J9</accession>
<feature type="transmembrane region" description="Helical" evidence="5">
    <location>
        <begin position="469"/>
        <end position="487"/>
    </location>
</feature>
<feature type="transmembrane region" description="Helical" evidence="5">
    <location>
        <begin position="553"/>
        <end position="570"/>
    </location>
</feature>
<dbReference type="Proteomes" id="UP001353858">
    <property type="component" value="Unassembled WGS sequence"/>
</dbReference>
<dbReference type="InterPro" id="IPR020846">
    <property type="entry name" value="MFS_dom"/>
</dbReference>
<evidence type="ECO:0000313" key="8">
    <source>
        <dbReference type="Proteomes" id="UP001353858"/>
    </source>
</evidence>
<feature type="transmembrane region" description="Helical" evidence="5">
    <location>
        <begin position="323"/>
        <end position="341"/>
    </location>
</feature>
<feature type="transmembrane region" description="Helical" evidence="5">
    <location>
        <begin position="294"/>
        <end position="317"/>
    </location>
</feature>
<dbReference type="SUPFAM" id="SSF103473">
    <property type="entry name" value="MFS general substrate transporter"/>
    <property type="match status" value="1"/>
</dbReference>
<feature type="domain" description="Major facilitator superfamily (MFS) profile" evidence="6">
    <location>
        <begin position="100"/>
        <end position="571"/>
    </location>
</feature>
<dbReference type="InterPro" id="IPR005829">
    <property type="entry name" value="Sugar_transporter_CS"/>
</dbReference>
<keyword evidence="8" id="KW-1185">Reference proteome</keyword>
<feature type="transmembrane region" description="Helical" evidence="5">
    <location>
        <begin position="493"/>
        <end position="512"/>
    </location>
</feature>
<dbReference type="Pfam" id="PF07690">
    <property type="entry name" value="MFS_1"/>
    <property type="match status" value="1"/>
</dbReference>
<feature type="transmembrane region" description="Helical" evidence="5">
    <location>
        <begin position="260"/>
        <end position="282"/>
    </location>
</feature>
<reference evidence="8" key="1">
    <citation type="submission" date="2023-01" db="EMBL/GenBank/DDBJ databases">
        <title>Key to firefly adult light organ development and bioluminescence: homeobox transcription factors regulate luciferase expression and transportation to peroxisome.</title>
        <authorList>
            <person name="Fu X."/>
        </authorList>
    </citation>
    <scope>NUCLEOTIDE SEQUENCE [LARGE SCALE GENOMIC DNA]</scope>
</reference>
<keyword evidence="4 5" id="KW-0472">Membrane</keyword>
<dbReference type="CDD" id="cd17317">
    <property type="entry name" value="MFS_SLC22"/>
    <property type="match status" value="1"/>
</dbReference>
<proteinExistence type="predicted"/>
<comment type="caution">
    <text evidence="7">The sequence shown here is derived from an EMBL/GenBank/DDBJ whole genome shotgun (WGS) entry which is preliminary data.</text>
</comment>
<feature type="transmembrane region" description="Helical" evidence="5">
    <location>
        <begin position="204"/>
        <end position="224"/>
    </location>
</feature>
<sequence length="571" mass="64351">MKCLQCAKANLNKLIMQWTWYKHSSIIHLENSISKPTKNKRKHLVPRSPHHEDLFCYAATQCRFSSADMTEDENVLDSILLEVGEFGKYQRRTCVLIFYAATVAYFSSVIYVFETKHVNYRCAISGCDSDSTTYKPSWWTNAIPSTNNEPTKCTRYQFVNNSIPDFCDDSDFDKSSLVKCKSFVYETNEISILHDFELQCEENMWKLTLVGSINSFGTLVGLPLTGIISDRFGRKTVLVCGLVLSGLIGLTRSFVSSYIIYAVLECLDAICGFGTFPAILILGVEFVGPKMRVIVSLLVSVFFAFGGVIEGSVAWIVQSWRTLLRILYPFSLLVVFHFWLLPESVRWLLAKNKFDKARKVLEHLAKVNGKSIKEESFKQLEAYTLKEDKLGNDYLTQFFSSTSLVLRLVNCSISWMFCTFLYNGLTVNSVKLSGNSYLDFILIMIVEILGSISYVMVDKIGRKKTLAGGFSLTAITCISSIFVPLEIYWLKLILYLFGKYGVSISIAVLYTLTSEIFPTPLRNTLLSTCSMFGALGAMAAPQMPLLEARWQPLPLLLFGCTSIIATIFVNT</sequence>
<comment type="subcellular location">
    <subcellularLocation>
        <location evidence="1">Membrane</location>
        <topology evidence="1">Multi-pass membrane protein</topology>
    </subcellularLocation>
</comment>
<feature type="transmembrane region" description="Helical" evidence="5">
    <location>
        <begin position="94"/>
        <end position="113"/>
    </location>
</feature>
<protein>
    <recommendedName>
        <fullName evidence="6">Major facilitator superfamily (MFS) profile domain-containing protein</fullName>
    </recommendedName>
</protein>
<dbReference type="EMBL" id="JARPUR010000002">
    <property type="protein sequence ID" value="KAK4883420.1"/>
    <property type="molecule type" value="Genomic_DNA"/>
</dbReference>
<dbReference type="InterPro" id="IPR036259">
    <property type="entry name" value="MFS_trans_sf"/>
</dbReference>
<gene>
    <name evidence="7" type="ORF">RN001_006739</name>
</gene>
<dbReference type="InterPro" id="IPR011701">
    <property type="entry name" value="MFS"/>
</dbReference>
<evidence type="ECO:0000256" key="4">
    <source>
        <dbReference type="ARBA" id="ARBA00023136"/>
    </source>
</evidence>
<evidence type="ECO:0000256" key="5">
    <source>
        <dbReference type="SAM" id="Phobius"/>
    </source>
</evidence>